<evidence type="ECO:0000313" key="2">
    <source>
        <dbReference type="EMBL" id="OIQ88106.1"/>
    </source>
</evidence>
<organism evidence="2">
    <name type="scientific">mine drainage metagenome</name>
    <dbReference type="NCBI Taxonomy" id="410659"/>
    <lineage>
        <taxon>unclassified sequences</taxon>
        <taxon>metagenomes</taxon>
        <taxon>ecological metagenomes</taxon>
    </lineage>
</organism>
<name>A0A1J5QXT9_9ZZZZ</name>
<dbReference type="Pfam" id="PF11154">
    <property type="entry name" value="DUF2934"/>
    <property type="match status" value="1"/>
</dbReference>
<accession>A0A1J5QXT9</accession>
<proteinExistence type="predicted"/>
<gene>
    <name evidence="2" type="ORF">GALL_299980</name>
</gene>
<reference evidence="2" key="1">
    <citation type="submission" date="2016-10" db="EMBL/GenBank/DDBJ databases">
        <title>Sequence of Gallionella enrichment culture.</title>
        <authorList>
            <person name="Poehlein A."/>
            <person name="Muehling M."/>
            <person name="Daniel R."/>
        </authorList>
    </citation>
    <scope>NUCLEOTIDE SEQUENCE</scope>
</reference>
<dbReference type="AlphaFoldDB" id="A0A1J5QXT9"/>
<feature type="compositionally biased region" description="Low complexity" evidence="1">
    <location>
        <begin position="59"/>
        <end position="75"/>
    </location>
</feature>
<feature type="region of interest" description="Disordered" evidence="1">
    <location>
        <begin position="38"/>
        <end position="84"/>
    </location>
</feature>
<dbReference type="EMBL" id="MLJW01000387">
    <property type="protein sequence ID" value="OIQ88106.1"/>
    <property type="molecule type" value="Genomic_DNA"/>
</dbReference>
<evidence type="ECO:0000256" key="1">
    <source>
        <dbReference type="SAM" id="MobiDB-lite"/>
    </source>
</evidence>
<sequence length="84" mass="9070">MSMDQAESIRRRAFQIWEDQGRPEGRDMDHWLQAEAELSPAPVSTGVPAASPARRKAAAKPAAAKPAMAKATPRKPAAPRKPKA</sequence>
<dbReference type="InterPro" id="IPR021327">
    <property type="entry name" value="DUF2934"/>
</dbReference>
<protein>
    <recommendedName>
        <fullName evidence="3">DUF2934 domain-containing protein</fullName>
    </recommendedName>
</protein>
<comment type="caution">
    <text evidence="2">The sequence shown here is derived from an EMBL/GenBank/DDBJ whole genome shotgun (WGS) entry which is preliminary data.</text>
</comment>
<evidence type="ECO:0008006" key="3">
    <source>
        <dbReference type="Google" id="ProtNLM"/>
    </source>
</evidence>